<dbReference type="EMBL" id="MH325021">
    <property type="protein sequence ID" value="AYU56596.1"/>
    <property type="molecule type" value="Genomic_DNA"/>
</dbReference>
<evidence type="ECO:0000256" key="4">
    <source>
        <dbReference type="ARBA" id="ARBA00022640"/>
    </source>
</evidence>
<dbReference type="HAMAP" id="MF_01390">
    <property type="entry name" value="MatK"/>
    <property type="match status" value="1"/>
</dbReference>
<gene>
    <name evidence="8 12" type="primary">matK</name>
</gene>
<dbReference type="PANTHER" id="PTHR34811">
    <property type="entry name" value="MATURASE K"/>
    <property type="match status" value="1"/>
</dbReference>
<dbReference type="GO" id="GO:0008380">
    <property type="term" value="P:RNA splicing"/>
    <property type="evidence" value="ECO:0007669"/>
    <property type="project" value="UniProtKB-UniRule"/>
</dbReference>
<evidence type="ECO:0000256" key="1">
    <source>
        <dbReference type="ARBA" id="ARBA00004229"/>
    </source>
</evidence>
<comment type="similarity">
    <text evidence="2 8">Belongs to the intron maturase 2 family. MatK subfamily.</text>
</comment>
<evidence type="ECO:0000256" key="8">
    <source>
        <dbReference type="HAMAP-Rule" id="MF_01390"/>
    </source>
</evidence>
<dbReference type="RefSeq" id="YP_009542194.1">
    <property type="nucleotide sequence ID" value="NC_039985.1"/>
</dbReference>
<dbReference type="GeneID" id="38464219"/>
<evidence type="ECO:0000259" key="11">
    <source>
        <dbReference type="Pfam" id="PF01824"/>
    </source>
</evidence>
<dbReference type="InterPro" id="IPR002866">
    <property type="entry name" value="Maturase_MatK"/>
</dbReference>
<comment type="function">
    <text evidence="8 9">Usually encoded in the trnK tRNA gene intron. Probably assists in splicing its own and other chloroplast group II introns.</text>
</comment>
<organism evidence="12">
    <name type="scientific">Tetraena mongolica</name>
    <dbReference type="NCBI Taxonomy" id="66646"/>
    <lineage>
        <taxon>Eukaryota</taxon>
        <taxon>Viridiplantae</taxon>
        <taxon>Streptophyta</taxon>
        <taxon>Embryophyta</taxon>
        <taxon>Tracheophyta</taxon>
        <taxon>Spermatophyta</taxon>
        <taxon>Magnoliopsida</taxon>
        <taxon>eudicotyledons</taxon>
        <taxon>Gunneridae</taxon>
        <taxon>Pentapetalae</taxon>
        <taxon>rosids</taxon>
        <taxon>fabids</taxon>
        <taxon>Zygophyllales</taxon>
        <taxon>Zygophyllaceae</taxon>
        <taxon>Zygophylloideae</taxon>
        <taxon>Tetraena</taxon>
    </lineage>
</organism>
<keyword evidence="3 9" id="KW-0150">Chloroplast</keyword>
<keyword evidence="7 8" id="KW-0694">RNA-binding</keyword>
<dbReference type="EMBL" id="MK265246">
    <property type="protein sequence ID" value="QHD45470.1"/>
    <property type="molecule type" value="Genomic_DNA"/>
</dbReference>
<dbReference type="InterPro" id="IPR024942">
    <property type="entry name" value="Maturase_MatK_N"/>
</dbReference>
<protein>
    <recommendedName>
        <fullName evidence="8">Maturase K</fullName>
    </recommendedName>
    <alternativeName>
        <fullName evidence="8">Intron maturase</fullName>
    </alternativeName>
</protein>
<evidence type="ECO:0000256" key="7">
    <source>
        <dbReference type="ARBA" id="ARBA00022884"/>
    </source>
</evidence>
<reference evidence="13" key="2">
    <citation type="journal article" date="2019" name="Mitochondrial DNA Part B Resour">
        <title>The complete chloroplast genome of Tetraena mongolica (Zygophyllaceae), an endangered shrub endemic to China.</title>
        <authorList>
            <person name="Ma X."/>
            <person name="Chang J."/>
            <person name="Li Z."/>
            <person name="Zhai W."/>
            <person name="Yu X."/>
            <person name="Feng Y."/>
        </authorList>
    </citation>
    <scope>NUCLEOTIDE SEQUENCE</scope>
</reference>
<dbReference type="InterPro" id="IPR024937">
    <property type="entry name" value="Domain_X"/>
</dbReference>
<evidence type="ECO:0000256" key="6">
    <source>
        <dbReference type="ARBA" id="ARBA00022694"/>
    </source>
</evidence>
<keyword evidence="4 9" id="KW-0934">Plastid</keyword>
<geneLocation type="chloroplast" evidence="12"/>
<keyword evidence="5 8" id="KW-0507">mRNA processing</keyword>
<dbReference type="GO" id="GO:0006397">
    <property type="term" value="P:mRNA processing"/>
    <property type="evidence" value="ECO:0007669"/>
    <property type="project" value="UniProtKB-KW"/>
</dbReference>
<evidence type="ECO:0000313" key="13">
    <source>
        <dbReference type="EMBL" id="QHD45470.1"/>
    </source>
</evidence>
<accession>A0A3G4R1T5</accession>
<dbReference type="EMBL" id="MH325022">
    <property type="protein sequence ID" value="AYU56658.1"/>
    <property type="molecule type" value="Genomic_DNA"/>
</dbReference>
<evidence type="ECO:0000256" key="9">
    <source>
        <dbReference type="RuleBase" id="RU004226"/>
    </source>
</evidence>
<evidence type="ECO:0000313" key="12">
    <source>
        <dbReference type="EMBL" id="AYU56596.1"/>
    </source>
</evidence>
<reference evidence="12" key="1">
    <citation type="submission" date="2018-05" db="EMBL/GenBank/DDBJ databases">
        <title>The complete chloroplast genome of Tetraena mongolica.</title>
        <authorList>
            <person name="Duan Y."/>
            <person name="Kang F."/>
            <person name="Du Z."/>
            <person name="Wang J."/>
        </authorList>
    </citation>
    <scope>NUCLEOTIDE SEQUENCE</scope>
</reference>
<proteinExistence type="inferred from homology"/>
<dbReference type="GO" id="GO:0003723">
    <property type="term" value="F:RNA binding"/>
    <property type="evidence" value="ECO:0007669"/>
    <property type="project" value="UniProtKB-KW"/>
</dbReference>
<evidence type="ECO:0000256" key="5">
    <source>
        <dbReference type="ARBA" id="ARBA00022664"/>
    </source>
</evidence>
<evidence type="ECO:0000256" key="3">
    <source>
        <dbReference type="ARBA" id="ARBA00022528"/>
    </source>
</evidence>
<dbReference type="AlphaFoldDB" id="A0A3G4R1T5"/>
<sequence length="507" mass="60763">MEEFQKYLKYLELHRSRKYNFLYPLLFREYIYALAHDHGFNKFIFFENVGYQTKYSFLVVKRLILRMYQQNHLLIPSNNSNPILLFGNNKNYYSQMLSEGFAVVLEIPFSLRFLDSLEKKKKYYTYNLQSIHSIFPFLEDNFSHLNYVSDVLIPYPIHPEILVQILRDWLKDASSLHLLRLVLHHYSNCNSLITSNKSISSFSKKNLRFFFFLYNSYVCECESIFKFIRNQSSHLRSKSYGLFIERIDFYQKIEHLVELFANDFQVSLWLCKDPFLHYVRYKAKSLFAVKDTPLLMNKWKSYLIHLWQCHFYAWSQPERIYINQLSKHFFYFLSYFSSVELNPSSVRSQMLENSFLMDNAINRLDTIVPIIPIIKSLAKAKFCNSLGHPISKPIWTDLSDSEIIDRFVRICRNLSHYYSGSSKKKNLYRIKYILRLSCVKTLARKHKSTVRAFLKRLGSELLEEFFMQEEHVISFVFPRASDIAQRLYKDRIWYLDIICCNDLSNCE</sequence>
<comment type="subcellular location">
    <subcellularLocation>
        <location evidence="1 8">Plastid</location>
        <location evidence="1 8">Chloroplast</location>
    </subcellularLocation>
</comment>
<name>A0A3G4R1T5_9ROSI</name>
<dbReference type="GO" id="GO:0009507">
    <property type="term" value="C:chloroplast"/>
    <property type="evidence" value="ECO:0007669"/>
    <property type="project" value="UniProtKB-SubCell"/>
</dbReference>
<dbReference type="PANTHER" id="PTHR34811:SF1">
    <property type="entry name" value="MATURASE K"/>
    <property type="match status" value="1"/>
</dbReference>
<dbReference type="Pfam" id="PF01824">
    <property type="entry name" value="MatK_N"/>
    <property type="match status" value="1"/>
</dbReference>
<feature type="domain" description="Domain X" evidence="10">
    <location>
        <begin position="362"/>
        <end position="472"/>
    </location>
</feature>
<evidence type="ECO:0000259" key="10">
    <source>
        <dbReference type="Pfam" id="PF01348"/>
    </source>
</evidence>
<dbReference type="GO" id="GO:0008033">
    <property type="term" value="P:tRNA processing"/>
    <property type="evidence" value="ECO:0007669"/>
    <property type="project" value="UniProtKB-KW"/>
</dbReference>
<keyword evidence="6 8" id="KW-0819">tRNA processing</keyword>
<feature type="domain" description="Maturase MatK N-terminal" evidence="11">
    <location>
        <begin position="6"/>
        <end position="333"/>
    </location>
</feature>
<dbReference type="Pfam" id="PF01348">
    <property type="entry name" value="Intron_maturas2"/>
    <property type="match status" value="1"/>
</dbReference>
<evidence type="ECO:0000256" key="2">
    <source>
        <dbReference type="ARBA" id="ARBA00006621"/>
    </source>
</evidence>